<sequence length="232" mass="25800">MDELEFRRRAYADPQDQDKAFVDALAEEAGRKEFVDELRALDDRLSAAMKISPPEDLANRILLHQSLSQFQHQRKRQRLHLAAAASIAFVIGLSLTLTRKPATLGEHALAHVAHEAGFADRVDERVSLTALNTKLASFGGRMDSAPGHIYYANYCDFDGIRSLHMVVDTSEGKMTVFFVPKEQNKAMTLSFGNDRYEGAAFDLGPFQVAVVGGRNQRLDPTVSQLKDTIHSI</sequence>
<dbReference type="InterPro" id="IPR021806">
    <property type="entry name" value="DUF3379"/>
</dbReference>
<evidence type="ECO:0000313" key="2">
    <source>
        <dbReference type="EMBL" id="TKB49822.1"/>
    </source>
</evidence>
<dbReference type="EMBL" id="SWCI01000003">
    <property type="protein sequence ID" value="TKB49822.1"/>
    <property type="molecule type" value="Genomic_DNA"/>
</dbReference>
<dbReference type="RefSeq" id="WP_136852372.1">
    <property type="nucleotide sequence ID" value="NZ_SWCI01000003.1"/>
</dbReference>
<comment type="caution">
    <text evidence="2">The sequence shown here is derived from an EMBL/GenBank/DDBJ whole genome shotgun (WGS) entry which is preliminary data.</text>
</comment>
<evidence type="ECO:0000256" key="1">
    <source>
        <dbReference type="SAM" id="Phobius"/>
    </source>
</evidence>
<evidence type="ECO:0000313" key="3">
    <source>
        <dbReference type="Proteomes" id="UP000305674"/>
    </source>
</evidence>
<organism evidence="2 3">
    <name type="scientific">Ferrimonas sediminicola</name>
    <dbReference type="NCBI Taxonomy" id="2569538"/>
    <lineage>
        <taxon>Bacteria</taxon>
        <taxon>Pseudomonadati</taxon>
        <taxon>Pseudomonadota</taxon>
        <taxon>Gammaproteobacteria</taxon>
        <taxon>Alteromonadales</taxon>
        <taxon>Ferrimonadaceae</taxon>
        <taxon>Ferrimonas</taxon>
    </lineage>
</organism>
<dbReference type="Pfam" id="PF11859">
    <property type="entry name" value="DUF3379"/>
    <property type="match status" value="1"/>
</dbReference>
<protein>
    <submittedName>
        <fullName evidence="2">DUF3379 domain-containing protein</fullName>
    </submittedName>
</protein>
<accession>A0A4U1BGI2</accession>
<name>A0A4U1BGI2_9GAMM</name>
<proteinExistence type="predicted"/>
<keyword evidence="3" id="KW-1185">Reference proteome</keyword>
<dbReference type="AlphaFoldDB" id="A0A4U1BGI2"/>
<keyword evidence="1" id="KW-1133">Transmembrane helix</keyword>
<keyword evidence="1" id="KW-0472">Membrane</keyword>
<dbReference type="OrthoDB" id="6195578at2"/>
<keyword evidence="1" id="KW-0812">Transmembrane</keyword>
<feature type="transmembrane region" description="Helical" evidence="1">
    <location>
        <begin position="79"/>
        <end position="97"/>
    </location>
</feature>
<reference evidence="2 3" key="1">
    <citation type="submission" date="2019-04" db="EMBL/GenBank/DDBJ databases">
        <authorList>
            <person name="Hwang J.C."/>
        </authorList>
    </citation>
    <scope>NUCLEOTIDE SEQUENCE [LARGE SCALE GENOMIC DNA]</scope>
    <source>
        <strain evidence="2 3">IMCC35001</strain>
    </source>
</reference>
<gene>
    <name evidence="2" type="ORF">FCL40_06590</name>
</gene>
<dbReference type="Proteomes" id="UP000305674">
    <property type="component" value="Unassembled WGS sequence"/>
</dbReference>